<dbReference type="PANTHER" id="PTHR30537">
    <property type="entry name" value="HTH-TYPE TRANSCRIPTIONAL REGULATOR"/>
    <property type="match status" value="1"/>
</dbReference>
<keyword evidence="4" id="KW-0804">Transcription</keyword>
<dbReference type="Pfam" id="PF00126">
    <property type="entry name" value="HTH_1"/>
    <property type="match status" value="1"/>
</dbReference>
<keyword evidence="3" id="KW-0238">DNA-binding</keyword>
<keyword evidence="2" id="KW-0805">Transcription regulation</keyword>
<feature type="compositionally biased region" description="Low complexity" evidence="5">
    <location>
        <begin position="305"/>
        <end position="325"/>
    </location>
</feature>
<name>A0A974Y0K6_9GAMM</name>
<dbReference type="Gene3D" id="3.40.190.10">
    <property type="entry name" value="Periplasmic binding protein-like II"/>
    <property type="match status" value="2"/>
</dbReference>
<comment type="similarity">
    <text evidence="1">Belongs to the LysR transcriptional regulatory family.</text>
</comment>
<feature type="domain" description="HTH lysR-type" evidence="6">
    <location>
        <begin position="12"/>
        <end position="61"/>
    </location>
</feature>
<evidence type="ECO:0000313" key="8">
    <source>
        <dbReference type="Proteomes" id="UP000639274"/>
    </source>
</evidence>
<organism evidence="7 8">
    <name type="scientific">Agrilutibacter solisilvae</name>
    <dbReference type="NCBI Taxonomy" id="2763317"/>
    <lineage>
        <taxon>Bacteria</taxon>
        <taxon>Pseudomonadati</taxon>
        <taxon>Pseudomonadota</taxon>
        <taxon>Gammaproteobacteria</taxon>
        <taxon>Lysobacterales</taxon>
        <taxon>Lysobacteraceae</taxon>
        <taxon>Agrilutibacter</taxon>
    </lineage>
</organism>
<dbReference type="Proteomes" id="UP000639274">
    <property type="component" value="Chromosome"/>
</dbReference>
<dbReference type="InterPro" id="IPR058163">
    <property type="entry name" value="LysR-type_TF_proteobact-type"/>
</dbReference>
<dbReference type="InterPro" id="IPR005119">
    <property type="entry name" value="LysR_subst-bd"/>
</dbReference>
<dbReference type="InterPro" id="IPR000847">
    <property type="entry name" value="LysR_HTH_N"/>
</dbReference>
<dbReference type="KEGG" id="lsf:I8J32_004695"/>
<dbReference type="PRINTS" id="PR00039">
    <property type="entry name" value="HTHLYSR"/>
</dbReference>
<dbReference type="PANTHER" id="PTHR30537:SF79">
    <property type="entry name" value="TRANSCRIPTIONAL REGULATOR-RELATED"/>
    <property type="match status" value="1"/>
</dbReference>
<accession>A0A974Y0K6</accession>
<dbReference type="SUPFAM" id="SSF46785">
    <property type="entry name" value="Winged helix' DNA-binding domain"/>
    <property type="match status" value="1"/>
</dbReference>
<evidence type="ECO:0000256" key="1">
    <source>
        <dbReference type="ARBA" id="ARBA00009437"/>
    </source>
</evidence>
<dbReference type="InterPro" id="IPR036388">
    <property type="entry name" value="WH-like_DNA-bd_sf"/>
</dbReference>
<evidence type="ECO:0000259" key="6">
    <source>
        <dbReference type="PROSITE" id="PS50931"/>
    </source>
</evidence>
<keyword evidence="8" id="KW-1185">Reference proteome</keyword>
<dbReference type="GO" id="GO:0043565">
    <property type="term" value="F:sequence-specific DNA binding"/>
    <property type="evidence" value="ECO:0007669"/>
    <property type="project" value="TreeGrafter"/>
</dbReference>
<dbReference type="GO" id="GO:0003700">
    <property type="term" value="F:DNA-binding transcription factor activity"/>
    <property type="evidence" value="ECO:0007669"/>
    <property type="project" value="InterPro"/>
</dbReference>
<evidence type="ECO:0000313" key="7">
    <source>
        <dbReference type="EMBL" id="QSX79197.1"/>
    </source>
</evidence>
<dbReference type="RefSeq" id="WP_200614783.1">
    <property type="nucleotide sequence ID" value="NZ_CP071518.1"/>
</dbReference>
<protein>
    <submittedName>
        <fullName evidence="7">LysR family transcriptional regulator</fullName>
    </submittedName>
</protein>
<evidence type="ECO:0000256" key="4">
    <source>
        <dbReference type="ARBA" id="ARBA00023163"/>
    </source>
</evidence>
<proteinExistence type="inferred from homology"/>
<feature type="region of interest" description="Disordered" evidence="5">
    <location>
        <begin position="293"/>
        <end position="331"/>
    </location>
</feature>
<evidence type="ECO:0000256" key="2">
    <source>
        <dbReference type="ARBA" id="ARBA00023015"/>
    </source>
</evidence>
<evidence type="ECO:0000256" key="5">
    <source>
        <dbReference type="SAM" id="MobiDB-lite"/>
    </source>
</evidence>
<dbReference type="EMBL" id="CP071518">
    <property type="protein sequence ID" value="QSX79197.1"/>
    <property type="molecule type" value="Genomic_DNA"/>
</dbReference>
<reference evidence="7 8" key="1">
    <citation type="submission" date="2021-03" db="EMBL/GenBank/DDBJ databases">
        <title>Lysobacter sp. nov. isolated from soil of gangwondo yeongwol, south Korea.</title>
        <authorList>
            <person name="Kim K.R."/>
            <person name="Kim K.H."/>
            <person name="Jeon C.O."/>
        </authorList>
    </citation>
    <scope>NUCLEOTIDE SEQUENCE [LARGE SCALE GENOMIC DNA]</scope>
    <source>
        <strain evidence="7 8">R19</strain>
    </source>
</reference>
<dbReference type="SUPFAM" id="SSF53850">
    <property type="entry name" value="Periplasmic binding protein-like II"/>
    <property type="match status" value="1"/>
</dbReference>
<dbReference type="GO" id="GO:0006351">
    <property type="term" value="P:DNA-templated transcription"/>
    <property type="evidence" value="ECO:0007669"/>
    <property type="project" value="TreeGrafter"/>
</dbReference>
<dbReference type="Gene3D" id="1.10.10.10">
    <property type="entry name" value="Winged helix-like DNA-binding domain superfamily/Winged helix DNA-binding domain"/>
    <property type="match status" value="1"/>
</dbReference>
<dbReference type="FunFam" id="1.10.10.10:FF:000001">
    <property type="entry name" value="LysR family transcriptional regulator"/>
    <property type="match status" value="1"/>
</dbReference>
<dbReference type="InterPro" id="IPR036390">
    <property type="entry name" value="WH_DNA-bd_sf"/>
</dbReference>
<sequence length="331" mass="36256">MSKAPLHALTGFVATARTGNLSRAAEGLHLTVSALSHQIRGLEDRLGQRLFVRNARGVELTADGRQLFERIAPHFDAIEQALRPFRARRDDVLTLTLMPSFASSWLLPRLPGFLAAHPQIEINLQSTVERVDFERATDVDAGLRYGPGSWPGLVAVHLFDDWVTPVASPALVERLGRPTPKTLADFPLLGAPGGRWSEWFERIGATPPRRFVANFDDSETLHRAAVEGLGIALGRMTLARPMVEAGRLVMLFDERLPAQYAHYLVYPERTQAHAGLALFRDWVLGQARDYAQADIPTGSSSGHSADPTAPAAADAPPDAPPARGTPRPRRR</sequence>
<dbReference type="AlphaFoldDB" id="A0A974Y0K6"/>
<dbReference type="CDD" id="cd08432">
    <property type="entry name" value="PBP2_GcdR_TrpI_HvrB_AmpR_like"/>
    <property type="match status" value="1"/>
</dbReference>
<dbReference type="PROSITE" id="PS50931">
    <property type="entry name" value="HTH_LYSR"/>
    <property type="match status" value="1"/>
</dbReference>
<dbReference type="Pfam" id="PF03466">
    <property type="entry name" value="LysR_substrate"/>
    <property type="match status" value="1"/>
</dbReference>
<gene>
    <name evidence="7" type="ORF">I8J32_004695</name>
</gene>
<evidence type="ECO:0000256" key="3">
    <source>
        <dbReference type="ARBA" id="ARBA00023125"/>
    </source>
</evidence>